<accession>A0A239LEG2</accession>
<feature type="domain" description="AB hydrolase-1" evidence="2">
    <location>
        <begin position="29"/>
        <end position="293"/>
    </location>
</feature>
<name>A0A239LEG2_9SPHN</name>
<reference evidence="3 4" key="1">
    <citation type="submission" date="2017-06" db="EMBL/GenBank/DDBJ databases">
        <authorList>
            <person name="Kim H.J."/>
            <person name="Triplett B.A."/>
        </authorList>
    </citation>
    <scope>NUCLEOTIDE SEQUENCE [LARGE SCALE GENOMIC DNA]</scope>
    <source>
        <strain evidence="3 4">DS15</strain>
    </source>
</reference>
<evidence type="ECO:0000259" key="2">
    <source>
        <dbReference type="Pfam" id="PF00561"/>
    </source>
</evidence>
<evidence type="ECO:0000313" key="4">
    <source>
        <dbReference type="Proteomes" id="UP000198339"/>
    </source>
</evidence>
<dbReference type="InterPro" id="IPR000073">
    <property type="entry name" value="AB_hydrolase_1"/>
</dbReference>
<dbReference type="InterPro" id="IPR029058">
    <property type="entry name" value="AB_hydrolase_fold"/>
</dbReference>
<dbReference type="PANTHER" id="PTHR43329">
    <property type="entry name" value="EPOXIDE HYDROLASE"/>
    <property type="match status" value="1"/>
</dbReference>
<evidence type="ECO:0000313" key="3">
    <source>
        <dbReference type="EMBL" id="SNT28233.1"/>
    </source>
</evidence>
<dbReference type="Gene3D" id="3.40.50.1820">
    <property type="entry name" value="alpha/beta hydrolase"/>
    <property type="match status" value="1"/>
</dbReference>
<sequence>MSGDFEQRRVTLSTGVELDVVDMGPTDAPALIFLHGFPESHRTWRHQLPHFAERFRCIAPDQRGYRGSSKPQEVEAYTPDKLIADIFALADALDVGQFTIVGHDWGGAIAWGVALGGQPGGLHPQWAGRVTRAVIANAPHPAIFQRLLATNAEQREASQYIRIFRDPASDALIEEQGIAGLLAKAFAGRVPSGGIQPPEEIARLLKDWENRDACRAMINWYRASPADVPPMDAPYAEPPAMPFPKLTIPTLVVWALDDVALPACNLDGLDELVPNATIVKVPGCGHFVPWEAPDRVNAAMDEFLERTAVPA</sequence>
<dbReference type="GO" id="GO:0016787">
    <property type="term" value="F:hydrolase activity"/>
    <property type="evidence" value="ECO:0007669"/>
    <property type="project" value="UniProtKB-KW"/>
</dbReference>
<dbReference type="InterPro" id="IPR000639">
    <property type="entry name" value="Epox_hydrolase-like"/>
</dbReference>
<proteinExistence type="predicted"/>
<keyword evidence="4" id="KW-1185">Reference proteome</keyword>
<protein>
    <submittedName>
        <fullName evidence="3">Pimeloyl-ACP methyl ester carboxylesterase</fullName>
    </submittedName>
</protein>
<evidence type="ECO:0000256" key="1">
    <source>
        <dbReference type="ARBA" id="ARBA00022801"/>
    </source>
</evidence>
<dbReference type="OrthoDB" id="9804723at2"/>
<dbReference type="AlphaFoldDB" id="A0A239LEG2"/>
<dbReference type="Pfam" id="PF00561">
    <property type="entry name" value="Abhydrolase_1"/>
    <property type="match status" value="1"/>
</dbReference>
<dbReference type="RefSeq" id="WP_089217442.1">
    <property type="nucleotide sequence ID" value="NZ_FZPA01000022.1"/>
</dbReference>
<gene>
    <name evidence="3" type="ORF">SAMN06295955_12210</name>
</gene>
<dbReference type="PRINTS" id="PR00412">
    <property type="entry name" value="EPOXHYDRLASE"/>
</dbReference>
<organism evidence="3 4">
    <name type="scientific">Sphingopyxis indica</name>
    <dbReference type="NCBI Taxonomy" id="436663"/>
    <lineage>
        <taxon>Bacteria</taxon>
        <taxon>Pseudomonadati</taxon>
        <taxon>Pseudomonadota</taxon>
        <taxon>Alphaproteobacteria</taxon>
        <taxon>Sphingomonadales</taxon>
        <taxon>Sphingomonadaceae</taxon>
        <taxon>Sphingopyxis</taxon>
    </lineage>
</organism>
<dbReference type="SUPFAM" id="SSF53474">
    <property type="entry name" value="alpha/beta-Hydrolases"/>
    <property type="match status" value="1"/>
</dbReference>
<keyword evidence="1" id="KW-0378">Hydrolase</keyword>
<dbReference type="EMBL" id="FZPA01000022">
    <property type="protein sequence ID" value="SNT28233.1"/>
    <property type="molecule type" value="Genomic_DNA"/>
</dbReference>
<dbReference type="Proteomes" id="UP000198339">
    <property type="component" value="Unassembled WGS sequence"/>
</dbReference>